<feature type="region of interest" description="Disordered" evidence="2">
    <location>
        <begin position="132"/>
        <end position="185"/>
    </location>
</feature>
<evidence type="ECO:0000259" key="3">
    <source>
        <dbReference type="Pfam" id="PF05183"/>
    </source>
</evidence>
<comment type="caution">
    <text evidence="4">The sequence shown here is derived from an EMBL/GenBank/DDBJ whole genome shotgun (WGS) entry which is preliminary data.</text>
</comment>
<accession>A0AAD4GVX5</accession>
<dbReference type="Proteomes" id="UP001194746">
    <property type="component" value="Unassembled WGS sequence"/>
</dbReference>
<dbReference type="EMBL" id="VCAU01000020">
    <property type="protein sequence ID" value="KAF9891251.1"/>
    <property type="molecule type" value="Genomic_DNA"/>
</dbReference>
<evidence type="ECO:0000256" key="2">
    <source>
        <dbReference type="SAM" id="MobiDB-lite"/>
    </source>
</evidence>
<evidence type="ECO:0000313" key="4">
    <source>
        <dbReference type="EMBL" id="KAF9891251.1"/>
    </source>
</evidence>
<dbReference type="PANTHER" id="PTHR23079:SF14">
    <property type="entry name" value="RNA-DEPENDENT RNA POLYMERASE"/>
    <property type="match status" value="1"/>
</dbReference>
<keyword evidence="1" id="KW-0694">RNA-binding</keyword>
<keyword evidence="1" id="KW-0696">RNA-directed RNA polymerase</keyword>
<dbReference type="GO" id="GO:0003723">
    <property type="term" value="F:RNA binding"/>
    <property type="evidence" value="ECO:0007669"/>
    <property type="project" value="UniProtKB-KW"/>
</dbReference>
<comment type="catalytic activity">
    <reaction evidence="1">
        <text>RNA(n) + a ribonucleoside 5'-triphosphate = RNA(n+1) + diphosphate</text>
        <dbReference type="Rhea" id="RHEA:21248"/>
        <dbReference type="Rhea" id="RHEA-COMP:14527"/>
        <dbReference type="Rhea" id="RHEA-COMP:17342"/>
        <dbReference type="ChEBI" id="CHEBI:33019"/>
        <dbReference type="ChEBI" id="CHEBI:61557"/>
        <dbReference type="ChEBI" id="CHEBI:140395"/>
        <dbReference type="EC" id="2.7.7.48"/>
    </reaction>
</comment>
<dbReference type="EC" id="2.7.7.48" evidence="1"/>
<reference evidence="4" key="1">
    <citation type="journal article" date="2019" name="Beilstein J. Org. Chem.">
        <title>Nanangenines: drimane sesquiterpenoids as the dominant metabolite cohort of a novel Australian fungus, Aspergillus nanangensis.</title>
        <authorList>
            <person name="Lacey H.J."/>
            <person name="Gilchrist C.L.M."/>
            <person name="Crombie A."/>
            <person name="Kalaitzis J.A."/>
            <person name="Vuong D."/>
            <person name="Rutledge P.J."/>
            <person name="Turner P."/>
            <person name="Pitt J.I."/>
            <person name="Lacey E."/>
            <person name="Chooi Y.H."/>
            <person name="Piggott A.M."/>
        </authorList>
    </citation>
    <scope>NUCLEOTIDE SEQUENCE</scope>
    <source>
        <strain evidence="4">MST-FP2251</strain>
    </source>
</reference>
<protein>
    <recommendedName>
        <fullName evidence="1">RNA-dependent RNA polymerase</fullName>
        <ecNumber evidence="1">2.7.7.48</ecNumber>
    </recommendedName>
</protein>
<organism evidence="4 5">
    <name type="scientific">Aspergillus nanangensis</name>
    <dbReference type="NCBI Taxonomy" id="2582783"/>
    <lineage>
        <taxon>Eukaryota</taxon>
        <taxon>Fungi</taxon>
        <taxon>Dikarya</taxon>
        <taxon>Ascomycota</taxon>
        <taxon>Pezizomycotina</taxon>
        <taxon>Eurotiomycetes</taxon>
        <taxon>Eurotiomycetidae</taxon>
        <taxon>Eurotiales</taxon>
        <taxon>Aspergillaceae</taxon>
        <taxon>Aspergillus</taxon>
        <taxon>Aspergillus subgen. Circumdati</taxon>
    </lineage>
</organism>
<dbReference type="InterPro" id="IPR057596">
    <property type="entry name" value="RDRP_core"/>
</dbReference>
<dbReference type="GO" id="GO:0003968">
    <property type="term" value="F:RNA-directed RNA polymerase activity"/>
    <property type="evidence" value="ECO:0007669"/>
    <property type="project" value="UniProtKB-KW"/>
</dbReference>
<keyword evidence="1" id="KW-0548">Nucleotidyltransferase</keyword>
<keyword evidence="5" id="KW-1185">Reference proteome</keyword>
<evidence type="ECO:0000313" key="5">
    <source>
        <dbReference type="Proteomes" id="UP001194746"/>
    </source>
</evidence>
<evidence type="ECO:0000256" key="1">
    <source>
        <dbReference type="RuleBase" id="RU363098"/>
    </source>
</evidence>
<reference evidence="4" key="2">
    <citation type="submission" date="2020-02" db="EMBL/GenBank/DDBJ databases">
        <authorList>
            <person name="Gilchrist C.L.M."/>
            <person name="Chooi Y.-H."/>
        </authorList>
    </citation>
    <scope>NUCLEOTIDE SEQUENCE</scope>
    <source>
        <strain evidence="4">MST-FP2251</strain>
    </source>
</reference>
<keyword evidence="1" id="KW-0808">Transferase</keyword>
<sequence length="1301" mass="147636">MAFPQTPERSGQQLQTLVDSLNDRFSLEIRNPQIFSPSTADRADIRWRTYQGIHRLYWNRNVDLNKVISDFEEWVERPNAPKFSIHTPATKREQLLDEGGGRQKIPPAERDARLRYLADLVRDELYMLNNGSFSSVGSVDDDDNDPSKKESSPSKRRKRAYSTDDEEFHTAPTSPVKDLHGGNVPAVEPPRNMGLGRGSFDGQSPYIFQNQPVASPAKPKSKFVERLTAPNNVRRYDAPASTSNNPEFSFISATNSSFNDTRRLDTSFTSTVTNITEPDLESTYGESAVEQMTEMMNPDLDEMLQPIKQYGMGQDAHSEQDYSAEGKIMHHLINHGPFTLEQSIPSSVAFRYRYELERIGRAWNISLDKMLVGKNISFKTHEGFWKWVEGHSQRDGKPLPPKSSGAAWEAAKGNFRTENHSEAVVLTGELDWCGPNEKGILKLKLNPLKTERTCRFRRRFGSDRFLSVTMPAPSRPPPHLRVHENPSLLRESLAQWLTQRVHRCLGRTWRAYYVTEVKTKNASKALEPMFRVEFFALYDGVDPERIALSPLAIAPVHEASESRTPMSLDALINWHMPLDHNAKQSNCKLFQRLSLGLSKTFATIVLKPYQVLHLKDIPGRPVMNDGCALMSRGLANQICDSLGITGSTPSCFQGRIAGAKGLWMVDRHDSDVSTKDIWIQISDSQLKIHPHPRYWTGPVDDEQLTFEVIKWSKPLHPVALNIQLLKILEHGGPVRGRIAQLTRSGIRALFEGYAEVLQKDSPELCRAFVQKIASVDESSSSPTQRARRMEEWMANDAEAVIRYCEAGFSPRSFAPLRKRLWNCLRNQLDRYVKELHIEVPLSTYAFCVADPYGVLKPDEVHFGFSSNWRDPQNQFQDNLLDAIDVLVGRLPAHRPSDVQRLKVVWKPELRHLQDVIVFPSTGDMPLAHMLSGGDYDGDTPWICWDRDIVQNFRNSSLPAEEFPPVHFGVENFSVPMADMSMDEFLESTFTFNLTLSNLGRCTVEHEKIAYDESIDSPSAIELTSLLSHLVDGRKAGDHLSEQAWQKYRKRISPMVRELPAYKNPDRRPKLTNIVDYLRFQVAREEQKAVLTDLESLFPSHNTSSDESLLQPWRAAQEEGKIDKCNGNGRLSNALITLTREIDEHRARWVKLISEQQGFSLAALESTERARALPPPPTENGDHALLHVWRSRPDHWNQVLASYTYQKYPDSSFTMHAFGETLCRIKTSTMAARPVTNQMLSCYRPNAKAVARLVATEGAAREDGEAYTEDYEGHEAIEAMLYGTQTVLLGGYYDPDDRMGME</sequence>
<feature type="domain" description="RDRP core" evidence="3">
    <location>
        <begin position="442"/>
        <end position="1081"/>
    </location>
</feature>
<name>A0AAD4GVX5_ASPNN</name>
<dbReference type="GO" id="GO:0030422">
    <property type="term" value="P:siRNA processing"/>
    <property type="evidence" value="ECO:0007669"/>
    <property type="project" value="TreeGrafter"/>
</dbReference>
<comment type="similarity">
    <text evidence="1">Belongs to the RdRP family.</text>
</comment>
<dbReference type="GO" id="GO:0031380">
    <property type="term" value="C:nuclear RNA-directed RNA polymerase complex"/>
    <property type="evidence" value="ECO:0007669"/>
    <property type="project" value="TreeGrafter"/>
</dbReference>
<dbReference type="PANTHER" id="PTHR23079">
    <property type="entry name" value="RNA-DEPENDENT RNA POLYMERASE"/>
    <property type="match status" value="1"/>
</dbReference>
<gene>
    <name evidence="4" type="ORF">FE257_004815</name>
</gene>
<dbReference type="InterPro" id="IPR007855">
    <property type="entry name" value="RDRP"/>
</dbReference>
<dbReference type="Pfam" id="PF05183">
    <property type="entry name" value="RdRP"/>
    <property type="match status" value="1"/>
</dbReference>
<proteinExistence type="inferred from homology"/>